<gene>
    <name evidence="2" type="ORF">SDC9_82872</name>
</gene>
<evidence type="ECO:0000256" key="1">
    <source>
        <dbReference type="SAM" id="MobiDB-lite"/>
    </source>
</evidence>
<accession>A0A644Z6M8</accession>
<comment type="caution">
    <text evidence="2">The sequence shown here is derived from an EMBL/GenBank/DDBJ whole genome shotgun (WGS) entry which is preliminary data.</text>
</comment>
<feature type="compositionally biased region" description="Basic and acidic residues" evidence="1">
    <location>
        <begin position="18"/>
        <end position="27"/>
    </location>
</feature>
<protein>
    <submittedName>
        <fullName evidence="2">Uncharacterized protein</fullName>
    </submittedName>
</protein>
<feature type="compositionally biased region" description="Acidic residues" evidence="1">
    <location>
        <begin position="46"/>
        <end position="59"/>
    </location>
</feature>
<dbReference type="AlphaFoldDB" id="A0A644Z6M8"/>
<dbReference type="EMBL" id="VSSQ01007557">
    <property type="protein sequence ID" value="MPM36277.1"/>
    <property type="molecule type" value="Genomic_DNA"/>
</dbReference>
<name>A0A644Z6M8_9ZZZZ</name>
<organism evidence="2">
    <name type="scientific">bioreactor metagenome</name>
    <dbReference type="NCBI Taxonomy" id="1076179"/>
    <lineage>
        <taxon>unclassified sequences</taxon>
        <taxon>metagenomes</taxon>
        <taxon>ecological metagenomes</taxon>
    </lineage>
</organism>
<sequence length="119" mass="13294">MRLVLLFFDLLEECIQPKPEKQNEHNGNHAAKQTQESKQGGFEAVYEGDDAEPDHEQQDEGAYNEPEVGGGSILAQVARAPVICFVIIVHFLLDLAIPAPERRRPRLARSAGCDRPYLI</sequence>
<evidence type="ECO:0000313" key="2">
    <source>
        <dbReference type="EMBL" id="MPM36277.1"/>
    </source>
</evidence>
<reference evidence="2" key="1">
    <citation type="submission" date="2019-08" db="EMBL/GenBank/DDBJ databases">
        <authorList>
            <person name="Kucharzyk K."/>
            <person name="Murdoch R.W."/>
            <person name="Higgins S."/>
            <person name="Loffler F."/>
        </authorList>
    </citation>
    <scope>NUCLEOTIDE SEQUENCE</scope>
</reference>
<feature type="region of interest" description="Disordered" evidence="1">
    <location>
        <begin position="18"/>
        <end position="67"/>
    </location>
</feature>
<proteinExistence type="predicted"/>